<sequence length="66" mass="7074">MLCDLVSNIIFIGAGAAGAGVEFTTISSGSGEQATKNSTNKLVMQLMSCFIVTVFTPNYKYLFDTR</sequence>
<dbReference type="Proteomes" id="UP000651977">
    <property type="component" value="Unassembled WGS sequence"/>
</dbReference>
<comment type="caution">
    <text evidence="2">The sequence shown here is derived from an EMBL/GenBank/DDBJ whole genome shotgun (WGS) entry which is preliminary data.</text>
</comment>
<feature type="transmembrane region" description="Helical" evidence="1">
    <location>
        <begin position="42"/>
        <end position="63"/>
    </location>
</feature>
<reference evidence="3" key="1">
    <citation type="journal article" date="2019" name="Int. J. Syst. Evol. Microbiol.">
        <title>The Global Catalogue of Microorganisms (GCM) 10K type strain sequencing project: providing services to taxonomists for standard genome sequencing and annotation.</title>
        <authorList>
            <consortium name="The Broad Institute Genomics Platform"/>
            <consortium name="The Broad Institute Genome Sequencing Center for Infectious Disease"/>
            <person name="Wu L."/>
            <person name="Ma J."/>
        </authorList>
    </citation>
    <scope>NUCLEOTIDE SEQUENCE [LARGE SCALE GENOMIC DNA]</scope>
    <source>
        <strain evidence="3">CGMCC 1.10131</strain>
    </source>
</reference>
<keyword evidence="1" id="KW-1133">Transmembrane helix</keyword>
<dbReference type="EMBL" id="BMDY01000002">
    <property type="protein sequence ID" value="GGA94083.1"/>
    <property type="molecule type" value="Genomic_DNA"/>
</dbReference>
<name>A0ABQ1HVW7_9ALTE</name>
<keyword evidence="1" id="KW-0812">Transmembrane</keyword>
<keyword evidence="3" id="KW-1185">Reference proteome</keyword>
<gene>
    <name evidence="2" type="ORF">GCM10007414_03450</name>
</gene>
<evidence type="ECO:0000313" key="3">
    <source>
        <dbReference type="Proteomes" id="UP000651977"/>
    </source>
</evidence>
<keyword evidence="1" id="KW-0472">Membrane</keyword>
<proteinExistence type="predicted"/>
<evidence type="ECO:0000313" key="2">
    <source>
        <dbReference type="EMBL" id="GGA94083.1"/>
    </source>
</evidence>
<evidence type="ECO:0000256" key="1">
    <source>
        <dbReference type="SAM" id="Phobius"/>
    </source>
</evidence>
<protein>
    <submittedName>
        <fullName evidence="2">Uncharacterized protein</fullName>
    </submittedName>
</protein>
<accession>A0ABQ1HVW7</accession>
<organism evidence="2 3">
    <name type="scientific">Agarivorans gilvus</name>
    <dbReference type="NCBI Taxonomy" id="680279"/>
    <lineage>
        <taxon>Bacteria</taxon>
        <taxon>Pseudomonadati</taxon>
        <taxon>Pseudomonadota</taxon>
        <taxon>Gammaproteobacteria</taxon>
        <taxon>Alteromonadales</taxon>
        <taxon>Alteromonadaceae</taxon>
        <taxon>Agarivorans</taxon>
    </lineage>
</organism>